<dbReference type="RefSeq" id="WP_126658979.1">
    <property type="nucleotide sequence ID" value="NZ_RYYR01000011.1"/>
</dbReference>
<comment type="caution">
    <text evidence="2">The sequence shown here is derived from an EMBL/GenBank/DDBJ whole genome shotgun (WGS) entry which is preliminary data.</text>
</comment>
<sequence length="187" mass="21638">MVTIKLLPHDQKYANRLYQLSSDPNVNEHLSFKDGSVEDTKWFINHIINEERDGRSISRVILNEENHIIGVTTLMDIDKEKCHCSIGSWIGKAFWGKGYNQKSKEEILKIAFGQLGVDLVFAGAHAANVRSQKAQEKLPYVTLHVETMYPEEHRKLEEKEKQPCILNCITKNDFFQYLEIKHQPKLS</sequence>
<dbReference type="PANTHER" id="PTHR43792">
    <property type="entry name" value="GNAT FAMILY, PUTATIVE (AFU_ORTHOLOGUE AFUA_3G00765)-RELATED-RELATED"/>
    <property type="match status" value="1"/>
</dbReference>
<keyword evidence="3" id="KW-1185">Reference proteome</keyword>
<dbReference type="Pfam" id="PF13302">
    <property type="entry name" value="Acetyltransf_3"/>
    <property type="match status" value="1"/>
</dbReference>
<dbReference type="Gene3D" id="3.40.630.30">
    <property type="match status" value="1"/>
</dbReference>
<dbReference type="SUPFAM" id="SSF55729">
    <property type="entry name" value="Acyl-CoA N-acyltransferases (Nat)"/>
    <property type="match status" value="1"/>
</dbReference>
<dbReference type="PANTHER" id="PTHR43792:SF1">
    <property type="entry name" value="N-ACETYLTRANSFERASE DOMAIN-CONTAINING PROTEIN"/>
    <property type="match status" value="1"/>
</dbReference>
<dbReference type="GO" id="GO:0016747">
    <property type="term" value="F:acyltransferase activity, transferring groups other than amino-acyl groups"/>
    <property type="evidence" value="ECO:0007669"/>
    <property type="project" value="InterPro"/>
</dbReference>
<protein>
    <submittedName>
        <fullName evidence="2">N-acetyltransferase</fullName>
    </submittedName>
</protein>
<name>A0A432LBS9_9BACI</name>
<feature type="domain" description="N-acetyltransferase" evidence="1">
    <location>
        <begin position="2"/>
        <end position="163"/>
    </location>
</feature>
<dbReference type="PROSITE" id="PS51186">
    <property type="entry name" value="GNAT"/>
    <property type="match status" value="1"/>
</dbReference>
<proteinExistence type="predicted"/>
<dbReference type="Proteomes" id="UP000287910">
    <property type="component" value="Unassembled WGS sequence"/>
</dbReference>
<evidence type="ECO:0000313" key="3">
    <source>
        <dbReference type="Proteomes" id="UP000287910"/>
    </source>
</evidence>
<keyword evidence="2" id="KW-0808">Transferase</keyword>
<dbReference type="AlphaFoldDB" id="A0A432LBS9"/>
<dbReference type="InterPro" id="IPR016181">
    <property type="entry name" value="Acyl_CoA_acyltransferase"/>
</dbReference>
<dbReference type="InterPro" id="IPR000182">
    <property type="entry name" value="GNAT_dom"/>
</dbReference>
<evidence type="ECO:0000313" key="2">
    <source>
        <dbReference type="EMBL" id="RUL52131.1"/>
    </source>
</evidence>
<organism evidence="2 3">
    <name type="scientific">Lysinibacillus antri</name>
    <dbReference type="NCBI Taxonomy" id="2498145"/>
    <lineage>
        <taxon>Bacteria</taxon>
        <taxon>Bacillati</taxon>
        <taxon>Bacillota</taxon>
        <taxon>Bacilli</taxon>
        <taxon>Bacillales</taxon>
        <taxon>Bacillaceae</taxon>
        <taxon>Lysinibacillus</taxon>
    </lineage>
</organism>
<dbReference type="InterPro" id="IPR051531">
    <property type="entry name" value="N-acetyltransferase"/>
</dbReference>
<evidence type="ECO:0000259" key="1">
    <source>
        <dbReference type="PROSITE" id="PS51186"/>
    </source>
</evidence>
<accession>A0A432LBS9</accession>
<dbReference type="EMBL" id="RYYR01000011">
    <property type="protein sequence ID" value="RUL52131.1"/>
    <property type="molecule type" value="Genomic_DNA"/>
</dbReference>
<gene>
    <name evidence="2" type="ORF">EK386_09765</name>
</gene>
<reference evidence="2 3" key="1">
    <citation type="submission" date="2018-12" db="EMBL/GenBank/DDBJ databases">
        <title>Lysinibacillus antri sp. nov., isolated from a cave soil.</title>
        <authorList>
            <person name="Narsing Rao M.P."/>
            <person name="Zhang H."/>
            <person name="Dong Z.-Y."/>
            <person name="Niu X.-K."/>
            <person name="Zhang K."/>
            <person name="Fang B.-Z."/>
            <person name="Kang Y.-Q."/>
            <person name="Xiao M."/>
            <person name="Li W.-J."/>
        </authorList>
    </citation>
    <scope>NUCLEOTIDE SEQUENCE [LARGE SCALE GENOMIC DNA]</scope>
    <source>
        <strain evidence="2 3">SYSU K30002</strain>
    </source>
</reference>